<dbReference type="RefSeq" id="WP_265464696.1">
    <property type="nucleotide sequence ID" value="NZ_JAPEQW010000002.1"/>
</dbReference>
<feature type="domain" description="Tyr recombinase" evidence="5">
    <location>
        <begin position="186"/>
        <end position="373"/>
    </location>
</feature>
<feature type="domain" description="Core-binding (CB)" evidence="6">
    <location>
        <begin position="69"/>
        <end position="154"/>
    </location>
</feature>
<dbReference type="Gene3D" id="1.10.443.10">
    <property type="entry name" value="Intergrase catalytic core"/>
    <property type="match status" value="1"/>
</dbReference>
<keyword evidence="8" id="KW-1185">Reference proteome</keyword>
<proteinExistence type="predicted"/>
<evidence type="ECO:0000256" key="3">
    <source>
        <dbReference type="ARBA" id="ARBA00023172"/>
    </source>
</evidence>
<dbReference type="PROSITE" id="PS51900">
    <property type="entry name" value="CB"/>
    <property type="match status" value="1"/>
</dbReference>
<dbReference type="EMBL" id="JAPEQW010000002">
    <property type="protein sequence ID" value="MCW8037967.1"/>
    <property type="molecule type" value="Genomic_DNA"/>
</dbReference>
<evidence type="ECO:0000259" key="5">
    <source>
        <dbReference type="PROSITE" id="PS51898"/>
    </source>
</evidence>
<evidence type="ECO:0000313" key="8">
    <source>
        <dbReference type="Proteomes" id="UP001209682"/>
    </source>
</evidence>
<dbReference type="InterPro" id="IPR044068">
    <property type="entry name" value="CB"/>
</dbReference>
<dbReference type="PROSITE" id="PS51898">
    <property type="entry name" value="TYR_RECOMBINASE"/>
    <property type="match status" value="1"/>
</dbReference>
<dbReference type="InterPro" id="IPR013762">
    <property type="entry name" value="Integrase-like_cat_sf"/>
</dbReference>
<organism evidence="7 8">
    <name type="scientific">Acinetobacter entericus</name>
    <dbReference type="NCBI Taxonomy" id="2989714"/>
    <lineage>
        <taxon>Bacteria</taxon>
        <taxon>Pseudomonadati</taxon>
        <taxon>Pseudomonadota</taxon>
        <taxon>Gammaproteobacteria</taxon>
        <taxon>Moraxellales</taxon>
        <taxon>Moraxellaceae</taxon>
        <taxon>Acinetobacter</taxon>
    </lineage>
</organism>
<evidence type="ECO:0000256" key="2">
    <source>
        <dbReference type="ARBA" id="ARBA00023125"/>
    </source>
</evidence>
<accession>A0ABT3NEL9</accession>
<dbReference type="PANTHER" id="PTHR30349">
    <property type="entry name" value="PHAGE INTEGRASE-RELATED"/>
    <property type="match status" value="1"/>
</dbReference>
<dbReference type="InterPro" id="IPR050090">
    <property type="entry name" value="Tyrosine_recombinase_XerCD"/>
</dbReference>
<dbReference type="Pfam" id="PF00589">
    <property type="entry name" value="Phage_integrase"/>
    <property type="match status" value="1"/>
</dbReference>
<keyword evidence="1" id="KW-0229">DNA integration</keyword>
<dbReference type="InterPro" id="IPR002104">
    <property type="entry name" value="Integrase_catalytic"/>
</dbReference>
<dbReference type="Proteomes" id="UP001209682">
    <property type="component" value="Unassembled WGS sequence"/>
</dbReference>
<name>A0ABT3NEL9_9GAMM</name>
<evidence type="ECO:0000313" key="7">
    <source>
        <dbReference type="EMBL" id="MCW8037967.1"/>
    </source>
</evidence>
<gene>
    <name evidence="7" type="ORF">OKC24_02040</name>
</gene>
<reference evidence="7 8" key="1">
    <citation type="submission" date="2022-11" db="EMBL/GenBank/DDBJ databases">
        <title>Acinetobacter entericus sp. nov., isolated from the gut of the plastic-eating larvae of the Coleoptera insect Zophobas atratus.</title>
        <authorList>
            <person name="Dong X."/>
            <person name="Yang Y."/>
        </authorList>
    </citation>
    <scope>NUCLEOTIDE SEQUENCE [LARGE SCALE GENOMIC DNA]</scope>
    <source>
        <strain evidence="7 8">BIT-DXN8</strain>
    </source>
</reference>
<protein>
    <submittedName>
        <fullName evidence="7">Site-specific integrase</fullName>
    </submittedName>
</protein>
<evidence type="ECO:0000256" key="1">
    <source>
        <dbReference type="ARBA" id="ARBA00022908"/>
    </source>
</evidence>
<evidence type="ECO:0000259" key="6">
    <source>
        <dbReference type="PROSITE" id="PS51900"/>
    </source>
</evidence>
<evidence type="ECO:0000256" key="4">
    <source>
        <dbReference type="PROSITE-ProRule" id="PRU01248"/>
    </source>
</evidence>
<dbReference type="PANTHER" id="PTHR30349:SF94">
    <property type="entry name" value="INTEGRASE_RECOMBINASE HI_1414-RELATED"/>
    <property type="match status" value="1"/>
</dbReference>
<keyword evidence="3" id="KW-0233">DNA recombination</keyword>
<keyword evidence="2 4" id="KW-0238">DNA-binding</keyword>
<comment type="caution">
    <text evidence="7">The sequence shown here is derived from an EMBL/GenBank/DDBJ whole genome shotgun (WGS) entry which is preliminary data.</text>
</comment>
<dbReference type="SUPFAM" id="SSF56349">
    <property type="entry name" value="DNA breaking-rejoining enzymes"/>
    <property type="match status" value="1"/>
</dbReference>
<sequence>MGTIAERTTADGKTRYRAQIRITRKGLPPFIKTRTFAKESLAKEWIKRFEAEILLNPAILNPEAAVVSKTLEQFITQYLGEIGDEFATTKTAALKNICNYDIAQKDVFTLSRQDFSSFAIERRKGNPLEMIDGVAPATALKDLSHISSVLNHAELVWGEDVVNAKNELSNSIIGLKKARIVTKSKERDRLITSEELHVLTNHFYKGWKRVRNAIPMHLVMWLAIYTGRREGELCEMRLEDFDRKNNQWKIRDVKNPDGSKGNHKYAHLEPNALLIINELLEPSTRKQMLELGYSDELLLPVNVQTVSDYFRRACRLNGIEDLRFHDLRHEAATRYAEDGFTIPQLQTITLHSSWNSLKRYVNLRKRGTRLDYSEAIQFARQQYDENYSRFALSQRYVSAADIADAEEVYSQCQTPDIIKTEFDFNKVLLESFMKSFRPTKSIKDMYKENSNIQNIFAWNDIQQCFVVPYIQNAWENWFKESATVDWQQLPSDTTHFSIKGLDVLKIESDRIFKWEKEIEKWFDISKYFDVEISNLIEKKTLN</sequence>
<dbReference type="InterPro" id="IPR011010">
    <property type="entry name" value="DNA_brk_join_enz"/>
</dbReference>